<dbReference type="InterPro" id="IPR004393">
    <property type="entry name" value="NadC"/>
</dbReference>
<dbReference type="GO" id="GO:0009435">
    <property type="term" value="P:NAD+ biosynthetic process"/>
    <property type="evidence" value="ECO:0007669"/>
    <property type="project" value="UniProtKB-UniPathway"/>
</dbReference>
<gene>
    <name evidence="16" type="ORF">CCALI_00718</name>
</gene>
<comment type="similarity">
    <text evidence="3 12">Belongs to the NadC/ModD family.</text>
</comment>
<dbReference type="InterPro" id="IPR013785">
    <property type="entry name" value="Aldolase_TIM"/>
</dbReference>
<dbReference type="InParanoid" id="S0EXL8"/>
<keyword evidence="8 12" id="KW-0808">Transferase</keyword>
<comment type="pathway">
    <text evidence="2">Cofactor biosynthesis; NAD(+) biosynthesis; nicotinate D-ribonucleotide from quinolinate: step 1/1.</text>
</comment>
<evidence type="ECO:0000313" key="17">
    <source>
        <dbReference type="Proteomes" id="UP000014227"/>
    </source>
</evidence>
<evidence type="ECO:0000256" key="9">
    <source>
        <dbReference type="ARBA" id="ARBA00033102"/>
    </source>
</evidence>
<feature type="binding site" evidence="13">
    <location>
        <begin position="276"/>
        <end position="278"/>
    </location>
    <ligand>
        <name>substrate</name>
    </ligand>
</feature>
<keyword evidence="7 12" id="KW-0328">Glycosyltransferase</keyword>
<evidence type="ECO:0000256" key="13">
    <source>
        <dbReference type="PIRSR" id="PIRSR006250-1"/>
    </source>
</evidence>
<dbReference type="Proteomes" id="UP000014227">
    <property type="component" value="Chromosome I"/>
</dbReference>
<dbReference type="FunFam" id="3.90.1170.20:FF:000001">
    <property type="entry name" value="Nicotinate-nucleotide diphosphorylase (Carboxylating)"/>
    <property type="match status" value="1"/>
</dbReference>
<evidence type="ECO:0000313" key="16">
    <source>
        <dbReference type="EMBL" id="CCW34543.1"/>
    </source>
</evidence>
<evidence type="ECO:0000256" key="1">
    <source>
        <dbReference type="ARBA" id="ARBA00003237"/>
    </source>
</evidence>
<dbReference type="GO" id="GO:0005737">
    <property type="term" value="C:cytoplasm"/>
    <property type="evidence" value="ECO:0007669"/>
    <property type="project" value="TreeGrafter"/>
</dbReference>
<dbReference type="NCBIfam" id="TIGR00078">
    <property type="entry name" value="nadC"/>
    <property type="match status" value="1"/>
</dbReference>
<dbReference type="OrthoDB" id="9782546at2"/>
<dbReference type="InterPro" id="IPR022412">
    <property type="entry name" value="Quinolinate_PRibosylTrfase_N"/>
</dbReference>
<protein>
    <recommendedName>
        <fullName evidence="11">Probable nicotinate-nucleotide pyrophosphorylase [carboxylating]</fullName>
        <ecNumber evidence="5">2.4.2.19</ecNumber>
    </recommendedName>
    <alternativeName>
        <fullName evidence="9">Quinolinate phosphoribosyltransferase [decarboxylating]</fullName>
    </alternativeName>
</protein>
<dbReference type="InterPro" id="IPR036068">
    <property type="entry name" value="Nicotinate_pribotase-like_C"/>
</dbReference>
<reference evidence="17" key="1">
    <citation type="submission" date="2013-03" db="EMBL/GenBank/DDBJ databases">
        <title>Genome sequence of Chthonomonas calidirosea, the first sequenced genome from the Armatimonadetes phylum (formally candidate division OP10).</title>
        <authorList>
            <person name="Lee K.C.Y."/>
            <person name="Morgan X.C."/>
            <person name="Dunfield P.F."/>
            <person name="Tamas I."/>
            <person name="Houghton K.M."/>
            <person name="Vyssotski M."/>
            <person name="Ryan J.L.J."/>
            <person name="Lagutin K."/>
            <person name="McDonald I.R."/>
            <person name="Stott M.B."/>
        </authorList>
    </citation>
    <scope>NUCLEOTIDE SEQUENCE [LARGE SCALE GENOMIC DNA]</scope>
    <source>
        <strain evidence="17">DSM 23976 / ICMP 18418 / T49</strain>
    </source>
</reference>
<dbReference type="SUPFAM" id="SSF54675">
    <property type="entry name" value="Nicotinate/Quinolinate PRTase N-terminal domain-like"/>
    <property type="match status" value="1"/>
</dbReference>
<feature type="binding site" evidence="13">
    <location>
        <begin position="255"/>
        <end position="257"/>
    </location>
    <ligand>
        <name>substrate</name>
    </ligand>
</feature>
<dbReference type="PIRSF" id="PIRSF006250">
    <property type="entry name" value="NadC_ModD"/>
    <property type="match status" value="1"/>
</dbReference>
<dbReference type="CDD" id="cd01572">
    <property type="entry name" value="QPRTase"/>
    <property type="match status" value="1"/>
</dbReference>
<proteinExistence type="inferred from homology"/>
<dbReference type="FunCoup" id="S0EXL8">
    <property type="interactions" value="338"/>
</dbReference>
<dbReference type="HOGENOM" id="CLU_039622_0_1_0"/>
<evidence type="ECO:0000256" key="4">
    <source>
        <dbReference type="ARBA" id="ARBA00011218"/>
    </source>
</evidence>
<dbReference type="GO" id="GO:0034213">
    <property type="term" value="P:quinolinate catabolic process"/>
    <property type="evidence" value="ECO:0007669"/>
    <property type="project" value="TreeGrafter"/>
</dbReference>
<feature type="binding site" evidence="13">
    <location>
        <position position="181"/>
    </location>
    <ligand>
        <name>substrate</name>
    </ligand>
</feature>
<evidence type="ECO:0000256" key="11">
    <source>
        <dbReference type="ARBA" id="ARBA00069173"/>
    </source>
</evidence>
<comment type="catalytic activity">
    <reaction evidence="10">
        <text>nicotinate beta-D-ribonucleotide + CO2 + diphosphate = quinolinate + 5-phospho-alpha-D-ribose 1-diphosphate + 2 H(+)</text>
        <dbReference type="Rhea" id="RHEA:12733"/>
        <dbReference type="ChEBI" id="CHEBI:15378"/>
        <dbReference type="ChEBI" id="CHEBI:16526"/>
        <dbReference type="ChEBI" id="CHEBI:29959"/>
        <dbReference type="ChEBI" id="CHEBI:33019"/>
        <dbReference type="ChEBI" id="CHEBI:57502"/>
        <dbReference type="ChEBI" id="CHEBI:58017"/>
        <dbReference type="EC" id="2.4.2.19"/>
    </reaction>
</comment>
<dbReference type="GO" id="GO:0004514">
    <property type="term" value="F:nicotinate-nucleotide diphosphorylase (carboxylating) activity"/>
    <property type="evidence" value="ECO:0007669"/>
    <property type="project" value="UniProtKB-EC"/>
</dbReference>
<dbReference type="InterPro" id="IPR037128">
    <property type="entry name" value="Quinolinate_PRibosylTase_N_sf"/>
</dbReference>
<keyword evidence="17" id="KW-1185">Reference proteome</keyword>
<dbReference type="AlphaFoldDB" id="S0EXL8"/>
<evidence type="ECO:0000256" key="5">
    <source>
        <dbReference type="ARBA" id="ARBA00011944"/>
    </source>
</evidence>
<feature type="binding site" evidence="13">
    <location>
        <position position="114"/>
    </location>
    <ligand>
        <name>substrate</name>
    </ligand>
</feature>
<dbReference type="EMBL" id="HF951689">
    <property type="protein sequence ID" value="CCW34543.1"/>
    <property type="molecule type" value="Genomic_DNA"/>
</dbReference>
<evidence type="ECO:0000256" key="3">
    <source>
        <dbReference type="ARBA" id="ARBA00009400"/>
    </source>
</evidence>
<dbReference type="EC" id="2.4.2.19" evidence="5"/>
<dbReference type="RefSeq" id="WP_016482105.1">
    <property type="nucleotide sequence ID" value="NC_021487.1"/>
</dbReference>
<dbReference type="Pfam" id="PF01729">
    <property type="entry name" value="QRPTase_C"/>
    <property type="match status" value="1"/>
</dbReference>
<accession>S0EXL8</accession>
<evidence type="ECO:0000259" key="14">
    <source>
        <dbReference type="Pfam" id="PF01729"/>
    </source>
</evidence>
<feature type="binding site" evidence="13">
    <location>
        <position position="211"/>
    </location>
    <ligand>
        <name>substrate</name>
    </ligand>
</feature>
<feature type="binding site" evidence="13">
    <location>
        <position position="232"/>
    </location>
    <ligand>
        <name>substrate</name>
    </ligand>
</feature>
<feature type="domain" description="Quinolinate phosphoribosyl transferase C-terminal" evidence="14">
    <location>
        <begin position="126"/>
        <end position="291"/>
    </location>
</feature>
<evidence type="ECO:0000256" key="6">
    <source>
        <dbReference type="ARBA" id="ARBA00022642"/>
    </source>
</evidence>
<dbReference type="STRING" id="454171.CP488_00435"/>
<dbReference type="FunFam" id="3.20.20.70:FF:000030">
    <property type="entry name" value="Nicotinate-nucleotide pyrophosphorylase, carboxylating"/>
    <property type="match status" value="1"/>
</dbReference>
<feature type="binding site" evidence="13">
    <location>
        <position position="171"/>
    </location>
    <ligand>
        <name>substrate</name>
    </ligand>
</feature>
<feature type="binding site" evidence="13">
    <location>
        <begin position="147"/>
        <end position="149"/>
    </location>
    <ligand>
        <name>substrate</name>
    </ligand>
</feature>
<evidence type="ECO:0000256" key="7">
    <source>
        <dbReference type="ARBA" id="ARBA00022676"/>
    </source>
</evidence>
<dbReference type="KEGG" id="ccz:CCALI_00718"/>
<dbReference type="SUPFAM" id="SSF51690">
    <property type="entry name" value="Nicotinate/Quinolinate PRTase C-terminal domain-like"/>
    <property type="match status" value="1"/>
</dbReference>
<dbReference type="Gene3D" id="3.20.20.70">
    <property type="entry name" value="Aldolase class I"/>
    <property type="match status" value="1"/>
</dbReference>
<dbReference type="PANTHER" id="PTHR32179">
    <property type="entry name" value="NICOTINATE-NUCLEOTIDE PYROPHOSPHORYLASE [CARBOXYLATING]"/>
    <property type="match status" value="1"/>
</dbReference>
<evidence type="ECO:0000256" key="12">
    <source>
        <dbReference type="PIRNR" id="PIRNR006250"/>
    </source>
</evidence>
<keyword evidence="6" id="KW-0662">Pyridine nucleotide biosynthesis</keyword>
<organism evidence="16 17">
    <name type="scientific">Chthonomonas calidirosea (strain DSM 23976 / ICMP 18418 / T49)</name>
    <dbReference type="NCBI Taxonomy" id="1303518"/>
    <lineage>
        <taxon>Bacteria</taxon>
        <taxon>Bacillati</taxon>
        <taxon>Armatimonadota</taxon>
        <taxon>Chthonomonadia</taxon>
        <taxon>Chthonomonadales</taxon>
        <taxon>Chthonomonadaceae</taxon>
        <taxon>Chthonomonas</taxon>
    </lineage>
</organism>
<dbReference type="PATRIC" id="fig|1303518.3.peg.724"/>
<dbReference type="Gene3D" id="3.90.1170.20">
    <property type="entry name" value="Quinolinate phosphoribosyl transferase, N-terminal domain"/>
    <property type="match status" value="1"/>
</dbReference>
<evidence type="ECO:0000259" key="15">
    <source>
        <dbReference type="Pfam" id="PF02749"/>
    </source>
</evidence>
<evidence type="ECO:0000256" key="10">
    <source>
        <dbReference type="ARBA" id="ARBA00047445"/>
    </source>
</evidence>
<name>S0EXL8_CHTCT</name>
<feature type="domain" description="Quinolinate phosphoribosyl transferase N-terminal" evidence="15">
    <location>
        <begin position="39"/>
        <end position="124"/>
    </location>
</feature>
<dbReference type="eggNOG" id="COG0157">
    <property type="taxonomic scope" value="Bacteria"/>
</dbReference>
<evidence type="ECO:0000256" key="2">
    <source>
        <dbReference type="ARBA" id="ARBA00004893"/>
    </source>
</evidence>
<comment type="function">
    <text evidence="1">Involved in the catabolism of quinolinic acid (QA).</text>
</comment>
<dbReference type="UniPathway" id="UPA00253">
    <property type="reaction ID" value="UER00331"/>
</dbReference>
<dbReference type="InterPro" id="IPR027277">
    <property type="entry name" value="NadC/ModD"/>
</dbReference>
<evidence type="ECO:0000256" key="8">
    <source>
        <dbReference type="ARBA" id="ARBA00022679"/>
    </source>
</evidence>
<dbReference type="InterPro" id="IPR002638">
    <property type="entry name" value="Quinolinate_PRibosylTrfase_C"/>
</dbReference>
<dbReference type="Pfam" id="PF02749">
    <property type="entry name" value="QRPTase_N"/>
    <property type="match status" value="1"/>
</dbReference>
<dbReference type="PANTHER" id="PTHR32179:SF3">
    <property type="entry name" value="NICOTINATE-NUCLEOTIDE PYROPHOSPHORYLASE [CARBOXYLATING]"/>
    <property type="match status" value="1"/>
</dbReference>
<comment type="subunit">
    <text evidence="4">Hexamer formed by 3 homodimers.</text>
</comment>
<sequence length="297" mass="31261">MNAFSTNPKSAPSYTVFRDLPGLTSIVQQALREDIGTGDITTQIVIPSTARAKANITTRVPGVIAGLPVVQEVYRQLDPTVQVQPIVQDGDSVEANTPLATLSGSAQSLLTGERVALNFLQRLSGIATLTAKFVAAARREDVRIVDTRKTTPGLRLLEKYAVRVGGGHNHRFGLYDAVLIKDNHIAACGSITEAVRTALSSAPHVMSVTVECDTLDQVREALAAGADVILLDNMSPDQLREAVSLVNGQAMIEASGGITLENVAEVAATGVDIISIGALTHSAPALDIGMDFIVTSL</sequence>